<evidence type="ECO:0000259" key="6">
    <source>
        <dbReference type="PROSITE" id="PS50929"/>
    </source>
</evidence>
<comment type="caution">
    <text evidence="7">The sequence shown here is derived from an EMBL/GenBank/DDBJ whole genome shotgun (WGS) entry which is preliminary data.</text>
</comment>
<dbReference type="GO" id="GO:0015421">
    <property type="term" value="F:ABC-type oligopeptide transporter activity"/>
    <property type="evidence" value="ECO:0007669"/>
    <property type="project" value="TreeGrafter"/>
</dbReference>
<comment type="subcellular location">
    <subcellularLocation>
        <location evidence="1">Cell membrane</location>
        <topology evidence="1">Multi-pass membrane protein</topology>
    </subcellularLocation>
</comment>
<dbReference type="PANTHER" id="PTHR43394:SF1">
    <property type="entry name" value="ATP-BINDING CASSETTE SUB-FAMILY B MEMBER 10, MITOCHONDRIAL"/>
    <property type="match status" value="1"/>
</dbReference>
<dbReference type="Pfam" id="PF00664">
    <property type="entry name" value="ABC_membrane"/>
    <property type="match status" value="1"/>
</dbReference>
<dbReference type="EC" id="3.6.3.-" evidence="7"/>
<evidence type="ECO:0000256" key="3">
    <source>
        <dbReference type="ARBA" id="ARBA00022989"/>
    </source>
</evidence>
<dbReference type="GO" id="GO:0016887">
    <property type="term" value="F:ATP hydrolysis activity"/>
    <property type="evidence" value="ECO:0007669"/>
    <property type="project" value="InterPro"/>
</dbReference>
<dbReference type="InterPro" id="IPR003439">
    <property type="entry name" value="ABC_transporter-like_ATP-bd"/>
</dbReference>
<dbReference type="InterPro" id="IPR039421">
    <property type="entry name" value="Type_1_exporter"/>
</dbReference>
<reference evidence="7 8" key="1">
    <citation type="submission" date="2017-01" db="EMBL/GenBank/DDBJ databases">
        <title>The cable genome- insights into the physiology and evolution of filamentous bacteria capable of sulfide oxidation via long distance electron transfer.</title>
        <authorList>
            <person name="Schreiber L."/>
            <person name="Bjerg J.T."/>
            <person name="Boggild A."/>
            <person name="Van De Vossenberg J."/>
            <person name="Meysman F."/>
            <person name="Nielsen L.P."/>
            <person name="Schramm A."/>
            <person name="Kjeldsen K.U."/>
        </authorList>
    </citation>
    <scope>NUCLEOTIDE SEQUENCE [LARGE SCALE GENOMIC DNA]</scope>
    <source>
        <strain evidence="7">A1</strain>
    </source>
</reference>
<evidence type="ECO:0000256" key="5">
    <source>
        <dbReference type="SAM" id="Phobius"/>
    </source>
</evidence>
<evidence type="ECO:0000256" key="1">
    <source>
        <dbReference type="ARBA" id="ARBA00004651"/>
    </source>
</evidence>
<feature type="transmembrane region" description="Helical" evidence="5">
    <location>
        <begin position="57"/>
        <end position="79"/>
    </location>
</feature>
<feature type="transmembrane region" description="Helical" evidence="5">
    <location>
        <begin position="162"/>
        <end position="180"/>
    </location>
</feature>
<dbReference type="EMBL" id="MTKP01000063">
    <property type="protein sequence ID" value="RWX49292.1"/>
    <property type="molecule type" value="Genomic_DNA"/>
</dbReference>
<name>A0A444J8A7_9BACT</name>
<evidence type="ECO:0000313" key="7">
    <source>
        <dbReference type="EMBL" id="RWX49292.1"/>
    </source>
</evidence>
<dbReference type="PROSITE" id="PS50929">
    <property type="entry name" value="ABC_TM1F"/>
    <property type="match status" value="1"/>
</dbReference>
<sequence length="389" mass="43747">MTNKTILTRLYKVMQPYRKKLLISMLAMIIVAGFNAAQAYMVKPLLDEIFYEKNEEWLILLPVALLVIFLIKGIFYFIYSYLLEWIGQCVIKDLRNSIYAHINDLSMGFFHKNSTGELISRIMNDVSMLQGSVSHALIHLLRDFFTVCGLLGVIFYMDWRLAFVSLIFIPMAAIPIVVFGKKFRRISTSYQQGMGEASDFLNETIRGARIVKAFCMEEQEKKLFGKKMQYLFDTLMAETKFRSLSHPLIEFLGGIGMALIIWFGGMQVLGGNSTPGTFMAFLTALVMLYEPVKGVSKINSTIQSGMAAAIRIFNLLDIEPEIKEKQNSTILPGFHNAIAFDNVTFSYNKEEPVLRDIQLKVSQGEILAVVGPSGGGKSTLASLIPTTQT</sequence>
<dbReference type="Proteomes" id="UP000288086">
    <property type="component" value="Unassembled WGS sequence"/>
</dbReference>
<evidence type="ECO:0000256" key="4">
    <source>
        <dbReference type="ARBA" id="ARBA00023136"/>
    </source>
</evidence>
<accession>A0A444J8A7</accession>
<dbReference type="GO" id="GO:0005524">
    <property type="term" value="F:ATP binding"/>
    <property type="evidence" value="ECO:0007669"/>
    <property type="project" value="InterPro"/>
</dbReference>
<protein>
    <submittedName>
        <fullName evidence="7">ABC transporter</fullName>
        <ecNumber evidence="7">3.6.3.-</ecNumber>
    </submittedName>
</protein>
<dbReference type="PANTHER" id="PTHR43394">
    <property type="entry name" value="ATP-DEPENDENT PERMEASE MDL1, MITOCHONDRIAL"/>
    <property type="match status" value="1"/>
</dbReference>
<dbReference type="InterPro" id="IPR027417">
    <property type="entry name" value="P-loop_NTPase"/>
</dbReference>
<proteinExistence type="predicted"/>
<gene>
    <name evidence="7" type="ORF">VT98_10631</name>
</gene>
<dbReference type="CDD" id="cd18552">
    <property type="entry name" value="ABC_6TM_MsbA_like"/>
    <property type="match status" value="1"/>
</dbReference>
<dbReference type="Gene3D" id="3.40.50.300">
    <property type="entry name" value="P-loop containing nucleotide triphosphate hydrolases"/>
    <property type="match status" value="1"/>
</dbReference>
<feature type="domain" description="ABC transmembrane type-1" evidence="6">
    <location>
        <begin position="22"/>
        <end position="304"/>
    </location>
</feature>
<feature type="transmembrane region" description="Helical" evidence="5">
    <location>
        <begin position="136"/>
        <end position="156"/>
    </location>
</feature>
<dbReference type="InterPro" id="IPR036640">
    <property type="entry name" value="ABC1_TM_sf"/>
</dbReference>
<dbReference type="GO" id="GO:0005886">
    <property type="term" value="C:plasma membrane"/>
    <property type="evidence" value="ECO:0007669"/>
    <property type="project" value="UniProtKB-SubCell"/>
</dbReference>
<dbReference type="Gene3D" id="1.20.1560.10">
    <property type="entry name" value="ABC transporter type 1, transmembrane domain"/>
    <property type="match status" value="1"/>
</dbReference>
<keyword evidence="8" id="KW-1185">Reference proteome</keyword>
<keyword evidence="7" id="KW-0378">Hydrolase</keyword>
<feature type="non-terminal residue" evidence="7">
    <location>
        <position position="389"/>
    </location>
</feature>
<keyword evidence="3 5" id="KW-1133">Transmembrane helix</keyword>
<dbReference type="AlphaFoldDB" id="A0A444J8A7"/>
<feature type="transmembrane region" description="Helical" evidence="5">
    <location>
        <begin position="21"/>
        <end position="42"/>
    </location>
</feature>
<evidence type="ECO:0000256" key="2">
    <source>
        <dbReference type="ARBA" id="ARBA00022692"/>
    </source>
</evidence>
<feature type="transmembrane region" description="Helical" evidence="5">
    <location>
        <begin position="248"/>
        <end position="269"/>
    </location>
</feature>
<evidence type="ECO:0000313" key="8">
    <source>
        <dbReference type="Proteomes" id="UP000288086"/>
    </source>
</evidence>
<keyword evidence="2 5" id="KW-0812">Transmembrane</keyword>
<dbReference type="SUPFAM" id="SSF90123">
    <property type="entry name" value="ABC transporter transmembrane region"/>
    <property type="match status" value="1"/>
</dbReference>
<dbReference type="SUPFAM" id="SSF52540">
    <property type="entry name" value="P-loop containing nucleoside triphosphate hydrolases"/>
    <property type="match status" value="1"/>
</dbReference>
<keyword evidence="4 5" id="KW-0472">Membrane</keyword>
<organism evidence="7 8">
    <name type="scientific">Candidatus Electrothrix communis</name>
    <dbReference type="NCBI Taxonomy" id="1859133"/>
    <lineage>
        <taxon>Bacteria</taxon>
        <taxon>Pseudomonadati</taxon>
        <taxon>Thermodesulfobacteriota</taxon>
        <taxon>Desulfobulbia</taxon>
        <taxon>Desulfobulbales</taxon>
        <taxon>Desulfobulbaceae</taxon>
        <taxon>Candidatus Electrothrix</taxon>
    </lineage>
</organism>
<dbReference type="InterPro" id="IPR011527">
    <property type="entry name" value="ABC1_TM_dom"/>
</dbReference>
<dbReference type="Pfam" id="PF00005">
    <property type="entry name" value="ABC_tran"/>
    <property type="match status" value="1"/>
</dbReference>